<evidence type="ECO:0000313" key="2">
    <source>
        <dbReference type="Proteomes" id="UP001254848"/>
    </source>
</evidence>
<proteinExistence type="predicted"/>
<sequence length="383" mass="40128">MLKINPGMATDQATAAPLGAQAEAGGQAASSQAVFRNAVQLLSDANIKALLDALGKTLSEFKKLSGELPAETAREALNLGRAATGADTVLPRGLAAMVRGARSGGESLAAFAQTLADAAVLGELFPDGLKAETAAAAAAFARLAGESGDFTARLLTLVRQLAAAPEGDETLLALAKVLLSELPEDIQAPAVRADIAKAAAALSRSVPEKARQAAAFYNLPELEEALVWQKVADSLPWLKLPTATLEQSGRTLREMAAAMSASRESAAETPAGQKVLVFTMPVFFADGRAYPAYIHISRDREQADNPAAPVRETWLRMCVATDNLGVVDMVFHLRGEQQLSIRVTFSSREAGEEFRGVLPDLRGALADSALTVADIAVVALSEK</sequence>
<name>A0ABU3NWT8_9FIRM</name>
<protein>
    <submittedName>
        <fullName evidence="1">Uncharacterized protein</fullName>
    </submittedName>
</protein>
<gene>
    <name evidence="1" type="ORF">Q4T40_08455</name>
</gene>
<comment type="caution">
    <text evidence="1">The sequence shown here is derived from an EMBL/GenBank/DDBJ whole genome shotgun (WGS) entry which is preliminary data.</text>
</comment>
<accession>A0ABU3NWT8</accession>
<dbReference type="EMBL" id="JAUOZS010000001">
    <property type="protein sequence ID" value="MDT8901265.1"/>
    <property type="molecule type" value="Genomic_DNA"/>
</dbReference>
<evidence type="ECO:0000313" key="1">
    <source>
        <dbReference type="EMBL" id="MDT8901265.1"/>
    </source>
</evidence>
<organism evidence="1 2">
    <name type="scientific">Anaeroselena agilis</name>
    <dbReference type="NCBI Taxonomy" id="3063788"/>
    <lineage>
        <taxon>Bacteria</taxon>
        <taxon>Bacillati</taxon>
        <taxon>Bacillota</taxon>
        <taxon>Negativicutes</taxon>
        <taxon>Acetonemataceae</taxon>
        <taxon>Anaeroselena</taxon>
    </lineage>
</organism>
<reference evidence="1 2" key="1">
    <citation type="submission" date="2023-07" db="EMBL/GenBank/DDBJ databases">
        <title>The novel representative of Negativicutes class, Anaeroselena agilis gen. nov. sp. nov.</title>
        <authorList>
            <person name="Prokofeva M.I."/>
            <person name="Elcheninov A.G."/>
            <person name="Klyukina A."/>
            <person name="Kublanov I.V."/>
            <person name="Frolov E.N."/>
            <person name="Podosokorskaya O.A."/>
        </authorList>
    </citation>
    <scope>NUCLEOTIDE SEQUENCE [LARGE SCALE GENOMIC DNA]</scope>
    <source>
        <strain evidence="1 2">4137-cl</strain>
    </source>
</reference>
<dbReference type="Proteomes" id="UP001254848">
    <property type="component" value="Unassembled WGS sequence"/>
</dbReference>
<keyword evidence="2" id="KW-1185">Reference proteome</keyword>
<dbReference type="RefSeq" id="WP_413779781.1">
    <property type="nucleotide sequence ID" value="NZ_JAUOZS010000001.1"/>
</dbReference>